<dbReference type="GeneID" id="112390997"/>
<reference evidence="3" key="1">
    <citation type="submission" date="2025-08" db="UniProtKB">
        <authorList>
            <consortium name="RefSeq"/>
        </authorList>
    </citation>
    <scope>IDENTIFICATION</scope>
    <source>
        <tissue evidence="3">Meat</tissue>
    </source>
</reference>
<dbReference type="PROSITE" id="PS50838">
    <property type="entry name" value="MAGE"/>
    <property type="match status" value="1"/>
</dbReference>
<feature type="domain" description="MAGE" evidence="1">
    <location>
        <begin position="1"/>
        <end position="154"/>
    </location>
</feature>
<dbReference type="GO" id="GO:0005634">
    <property type="term" value="C:nucleus"/>
    <property type="evidence" value="ECO:0007669"/>
    <property type="project" value="TreeGrafter"/>
</dbReference>
<dbReference type="InterPro" id="IPR002190">
    <property type="entry name" value="MHD_dom"/>
</dbReference>
<organism evidence="2 3">
    <name type="scientific">Neophocaena asiaeorientalis asiaeorientalis</name>
    <name type="common">Yangtze finless porpoise</name>
    <name type="synonym">Neophocaena phocaenoides subsp. asiaeorientalis</name>
    <dbReference type="NCBI Taxonomy" id="1706337"/>
    <lineage>
        <taxon>Eukaryota</taxon>
        <taxon>Metazoa</taxon>
        <taxon>Chordata</taxon>
        <taxon>Craniata</taxon>
        <taxon>Vertebrata</taxon>
        <taxon>Euteleostomi</taxon>
        <taxon>Mammalia</taxon>
        <taxon>Eutheria</taxon>
        <taxon>Laurasiatheria</taxon>
        <taxon>Artiodactyla</taxon>
        <taxon>Whippomorpha</taxon>
        <taxon>Cetacea</taxon>
        <taxon>Odontoceti</taxon>
        <taxon>Phocoenidae</taxon>
        <taxon>Neophocaena</taxon>
    </lineage>
</organism>
<dbReference type="RefSeq" id="XP_024587846.1">
    <property type="nucleotide sequence ID" value="XM_024732078.1"/>
</dbReference>
<dbReference type="KEGG" id="nasi:112390997"/>
<protein>
    <submittedName>
        <fullName evidence="3">Melanoma-associated antigen 8-like</fullName>
    </submittedName>
</protein>
<dbReference type="InterPro" id="IPR041898">
    <property type="entry name" value="MAGE_WH1"/>
</dbReference>
<gene>
    <name evidence="3" type="primary">LOC112390997</name>
</gene>
<accession>A0A341AAY7</accession>
<proteinExistence type="predicted"/>
<dbReference type="SMART" id="SM01373">
    <property type="entry name" value="MAGE"/>
    <property type="match status" value="1"/>
</dbReference>
<keyword evidence="2" id="KW-1185">Reference proteome</keyword>
<dbReference type="PANTHER" id="PTHR11736:SF81">
    <property type="entry name" value="MAGE DOMAIN-CONTAINING PROTEIN"/>
    <property type="match status" value="1"/>
</dbReference>
<sequence>MAELVAFLLVKFRIGEPTSEAEMLSTVLPEHRDHFPEVFRVVCECLQVVFGLDVREVDPRERTYVLVPTLGLTWDAVLSDGQRTCEAGLLVMVLSMSSLFGDRVPEEEVWRVLGNLGLCYGRKLLTKVWVHTGYLEYRQVPQTGVRHFGFLLWPAWSGSSVGLPGGVGYSRKQREPMQQQQRGSGAEG</sequence>
<dbReference type="InterPro" id="IPR037445">
    <property type="entry name" value="MAGE"/>
</dbReference>
<dbReference type="AlphaFoldDB" id="A0A341AAY7"/>
<dbReference type="STRING" id="1706337.A0A341AAY7"/>
<name>A0A341AAY7_NEOAA</name>
<dbReference type="GO" id="GO:0000122">
    <property type="term" value="P:negative regulation of transcription by RNA polymerase II"/>
    <property type="evidence" value="ECO:0007669"/>
    <property type="project" value="TreeGrafter"/>
</dbReference>
<dbReference type="Gene3D" id="1.10.10.1200">
    <property type="entry name" value="MAGE homology domain, winged helix WH1 motif"/>
    <property type="match status" value="1"/>
</dbReference>
<dbReference type="PANTHER" id="PTHR11736">
    <property type="entry name" value="MELANOMA-ASSOCIATED ANTIGEN MAGE ANTIGEN"/>
    <property type="match status" value="1"/>
</dbReference>
<dbReference type="Gene3D" id="1.10.10.1210">
    <property type="entry name" value="MAGE homology domain, winged helix WH2 motif"/>
    <property type="match status" value="1"/>
</dbReference>
<dbReference type="InParanoid" id="A0A341AAY7"/>
<evidence type="ECO:0000313" key="2">
    <source>
        <dbReference type="Proteomes" id="UP000252040"/>
    </source>
</evidence>
<dbReference type="InterPro" id="IPR041899">
    <property type="entry name" value="MAGE_WH2"/>
</dbReference>
<evidence type="ECO:0000259" key="1">
    <source>
        <dbReference type="PROSITE" id="PS50838"/>
    </source>
</evidence>
<dbReference type="Proteomes" id="UP000252040">
    <property type="component" value="Unplaced"/>
</dbReference>
<evidence type="ECO:0000313" key="3">
    <source>
        <dbReference type="RefSeq" id="XP_024587846.1"/>
    </source>
</evidence>